<sequence>MHSEEQRRQTLEMALTEFERDEFDAGARLTRDAYNVWNNIKLWFELRDDMGDEIGELQPLEHYEQYYRRTRAERPGNVDALMMRSDATAVAEFDALVDEFNNNLDSILTGGIEEAKKYIGRAKALIDSNKSEK</sequence>
<dbReference type="AlphaFoldDB" id="A0A2H0N514"/>
<name>A0A2H0N514_9BACT</name>
<organism evidence="1 2">
    <name type="scientific">Candidatus Magasanikbacteria bacterium CG11_big_fil_rev_8_21_14_0_20_39_34</name>
    <dbReference type="NCBI Taxonomy" id="1974653"/>
    <lineage>
        <taxon>Bacteria</taxon>
        <taxon>Candidatus Magasanikiibacteriota</taxon>
    </lineage>
</organism>
<accession>A0A2H0N514</accession>
<gene>
    <name evidence="1" type="ORF">COV59_02255</name>
</gene>
<comment type="caution">
    <text evidence="1">The sequence shown here is derived from an EMBL/GenBank/DDBJ whole genome shotgun (WGS) entry which is preliminary data.</text>
</comment>
<evidence type="ECO:0000313" key="1">
    <source>
        <dbReference type="EMBL" id="PIR03984.1"/>
    </source>
</evidence>
<evidence type="ECO:0000313" key="2">
    <source>
        <dbReference type="Proteomes" id="UP000229600"/>
    </source>
</evidence>
<dbReference type="Proteomes" id="UP000229600">
    <property type="component" value="Unassembled WGS sequence"/>
</dbReference>
<dbReference type="EMBL" id="PCWN01000007">
    <property type="protein sequence ID" value="PIR03984.1"/>
    <property type="molecule type" value="Genomic_DNA"/>
</dbReference>
<reference evidence="1 2" key="1">
    <citation type="submission" date="2017-09" db="EMBL/GenBank/DDBJ databases">
        <title>Depth-based differentiation of microbial function through sediment-hosted aquifers and enrichment of novel symbionts in the deep terrestrial subsurface.</title>
        <authorList>
            <person name="Probst A.J."/>
            <person name="Ladd B."/>
            <person name="Jarett J.K."/>
            <person name="Geller-Mcgrath D.E."/>
            <person name="Sieber C.M."/>
            <person name="Emerson J.B."/>
            <person name="Anantharaman K."/>
            <person name="Thomas B.C."/>
            <person name="Malmstrom R."/>
            <person name="Stieglmeier M."/>
            <person name="Klingl A."/>
            <person name="Woyke T."/>
            <person name="Ryan C.M."/>
            <person name="Banfield J.F."/>
        </authorList>
    </citation>
    <scope>NUCLEOTIDE SEQUENCE [LARGE SCALE GENOMIC DNA]</scope>
    <source>
        <strain evidence="1">CG11_big_fil_rev_8_21_14_0_20_39_34</strain>
    </source>
</reference>
<proteinExistence type="predicted"/>
<protein>
    <submittedName>
        <fullName evidence="1">Uncharacterized protein</fullName>
    </submittedName>
</protein>